<dbReference type="EMBL" id="QJKH01000003">
    <property type="protein sequence ID" value="PXX80545.1"/>
    <property type="molecule type" value="Genomic_DNA"/>
</dbReference>
<dbReference type="InterPro" id="IPR052174">
    <property type="entry name" value="Flavoredoxin"/>
</dbReference>
<dbReference type="Pfam" id="PF01613">
    <property type="entry name" value="Flavin_Reduct"/>
    <property type="match status" value="1"/>
</dbReference>
<dbReference type="Proteomes" id="UP000247612">
    <property type="component" value="Unassembled WGS sequence"/>
</dbReference>
<reference evidence="3 4" key="1">
    <citation type="submission" date="2018-05" db="EMBL/GenBank/DDBJ databases">
        <title>Genomic Encyclopedia of Type Strains, Phase IV (KMG-IV): sequencing the most valuable type-strain genomes for metagenomic binning, comparative biology and taxonomic classification.</title>
        <authorList>
            <person name="Goeker M."/>
        </authorList>
    </citation>
    <scope>NUCLEOTIDE SEQUENCE [LARGE SCALE GENOMIC DNA]</scope>
    <source>
        <strain evidence="3 4">JC118</strain>
    </source>
</reference>
<evidence type="ECO:0000313" key="3">
    <source>
        <dbReference type="EMBL" id="PXX80545.1"/>
    </source>
</evidence>
<comment type="similarity">
    <text evidence="1">Belongs to the flavoredoxin family.</text>
</comment>
<dbReference type="OrthoDB" id="9791490at2"/>
<dbReference type="InterPro" id="IPR002563">
    <property type="entry name" value="Flavin_Rdtase-like_dom"/>
</dbReference>
<comment type="caution">
    <text evidence="3">The sequence shown here is derived from an EMBL/GenBank/DDBJ whole genome shotgun (WGS) entry which is preliminary data.</text>
</comment>
<dbReference type="GO" id="GO:0010181">
    <property type="term" value="F:FMN binding"/>
    <property type="evidence" value="ECO:0007669"/>
    <property type="project" value="InterPro"/>
</dbReference>
<dbReference type="SUPFAM" id="SSF50475">
    <property type="entry name" value="FMN-binding split barrel"/>
    <property type="match status" value="1"/>
</dbReference>
<gene>
    <name evidence="3" type="ORF">DES51_103140</name>
</gene>
<evidence type="ECO:0000256" key="1">
    <source>
        <dbReference type="ARBA" id="ARBA00038054"/>
    </source>
</evidence>
<dbReference type="GO" id="GO:0016646">
    <property type="term" value="F:oxidoreductase activity, acting on the CH-NH group of donors, NAD or NADP as acceptor"/>
    <property type="evidence" value="ECO:0007669"/>
    <property type="project" value="UniProtKB-ARBA"/>
</dbReference>
<dbReference type="PANTHER" id="PTHR43567:SF5">
    <property type="entry name" value="HYPOTHETICAL CYTOSOLIC PROTEIN"/>
    <property type="match status" value="1"/>
</dbReference>
<dbReference type="AlphaFoldDB" id="A0A318KXT5"/>
<keyword evidence="4" id="KW-1185">Reference proteome</keyword>
<protein>
    <submittedName>
        <fullName evidence="3">Flavin reductase (DIM6/NTAB) family NADH-FMN oxidoreductase RutF</fullName>
    </submittedName>
</protein>
<evidence type="ECO:0000259" key="2">
    <source>
        <dbReference type="Pfam" id="PF01613"/>
    </source>
</evidence>
<sequence length="165" mass="18946">MKEIKPVEIKENLIDLIKNQWMLVTAGNAEACNTMTASWGFAGYIWNRPVAVTVVRPQRYTYQFMEKEDTFSLCFFDEEYRDVLKLCGSKSGRDIDKIKASGLSVNYTEAAPYFEEAKLVLICRKIAVSDIDSSQFLDADIDKNYPNKDYHRSYTGEILKVLEKA</sequence>
<proteinExistence type="inferred from homology"/>
<dbReference type="RefSeq" id="WP_022938343.1">
    <property type="nucleotide sequence ID" value="NZ_CABKRQ010000005.1"/>
</dbReference>
<name>A0A318KXT5_9FIRM</name>
<dbReference type="InterPro" id="IPR012349">
    <property type="entry name" value="Split_barrel_FMN-bd"/>
</dbReference>
<feature type="domain" description="Flavin reductase like" evidence="2">
    <location>
        <begin position="19"/>
        <end position="132"/>
    </location>
</feature>
<dbReference type="Gene3D" id="2.30.110.10">
    <property type="entry name" value="Electron Transport, Fmn-binding Protein, Chain A"/>
    <property type="match status" value="1"/>
</dbReference>
<evidence type="ECO:0000313" key="4">
    <source>
        <dbReference type="Proteomes" id="UP000247612"/>
    </source>
</evidence>
<organism evidence="3 4">
    <name type="scientific">Dielma fastidiosa</name>
    <dbReference type="NCBI Taxonomy" id="1034346"/>
    <lineage>
        <taxon>Bacteria</taxon>
        <taxon>Bacillati</taxon>
        <taxon>Bacillota</taxon>
        <taxon>Erysipelotrichia</taxon>
        <taxon>Erysipelotrichales</taxon>
        <taxon>Erysipelotrichaceae</taxon>
        <taxon>Dielma</taxon>
    </lineage>
</organism>
<dbReference type="STRING" id="1034346.GCA_000313565_02038"/>
<accession>A0A318KXT5</accession>
<dbReference type="PANTHER" id="PTHR43567">
    <property type="entry name" value="FLAVOREDOXIN-RELATED-RELATED"/>
    <property type="match status" value="1"/>
</dbReference>